<dbReference type="RefSeq" id="WP_263942938.1">
    <property type="nucleotide sequence ID" value="NZ_JAOXMH010000012.1"/>
</dbReference>
<reference evidence="2 3" key="1">
    <citation type="submission" date="2022-10" db="EMBL/GenBank/DDBJ databases">
        <title>Characterization of Pseudomonas capsici strains from pepper and tomato in Georgia.</title>
        <authorList>
            <person name="Zhao M."/>
            <person name="Dutta B."/>
        </authorList>
    </citation>
    <scope>NUCLEOTIDE SEQUENCE [LARGE SCALE GENOMIC DNA]</scope>
    <source>
        <strain evidence="2 3">Pc20-5</strain>
    </source>
</reference>
<accession>A0ABT3BS73</accession>
<dbReference type="Gene3D" id="1.10.472.60">
    <property type="entry name" value="putative protein disulfide isomerase domain"/>
    <property type="match status" value="1"/>
</dbReference>
<dbReference type="Pfam" id="PF01323">
    <property type="entry name" value="DSBA"/>
    <property type="match status" value="1"/>
</dbReference>
<dbReference type="EMBL" id="JAOXML010000002">
    <property type="protein sequence ID" value="MCV4375700.1"/>
    <property type="molecule type" value="Genomic_DNA"/>
</dbReference>
<name>A0ABT3BS73_9PSED</name>
<evidence type="ECO:0000259" key="1">
    <source>
        <dbReference type="Pfam" id="PF01323"/>
    </source>
</evidence>
<dbReference type="InterPro" id="IPR001853">
    <property type="entry name" value="DSBA-like_thioredoxin_dom"/>
</dbReference>
<organism evidence="2 3">
    <name type="scientific">Pseudomonas capsici</name>
    <dbReference type="NCBI Taxonomy" id="2810614"/>
    <lineage>
        <taxon>Bacteria</taxon>
        <taxon>Pseudomonadati</taxon>
        <taxon>Pseudomonadota</taxon>
        <taxon>Gammaproteobacteria</taxon>
        <taxon>Pseudomonadales</taxon>
        <taxon>Pseudomonadaceae</taxon>
        <taxon>Pseudomonas</taxon>
    </lineage>
</organism>
<feature type="domain" description="DSBA-like thioredoxin" evidence="1">
    <location>
        <begin position="10"/>
        <end position="189"/>
    </location>
</feature>
<dbReference type="SUPFAM" id="SSF52833">
    <property type="entry name" value="Thioredoxin-like"/>
    <property type="match status" value="1"/>
</dbReference>
<dbReference type="InterPro" id="IPR036249">
    <property type="entry name" value="Thioredoxin-like_sf"/>
</dbReference>
<keyword evidence="3" id="KW-1185">Reference proteome</keyword>
<proteinExistence type="predicted"/>
<evidence type="ECO:0000313" key="2">
    <source>
        <dbReference type="EMBL" id="MCV4375700.1"/>
    </source>
</evidence>
<protein>
    <submittedName>
        <fullName evidence="2">DsbA family protein</fullName>
    </submittedName>
</protein>
<sequence>MNNFNLPAPTVVYVMDAYCGWCWGFAERIAEFEAANRHRVDFTAISGGLFVGSRAAPLSDYPHIPEANERISRLTGAVFGDAYQKLLRKGDVVMDSFGAAQGLAVLRAQAPERAIHWAHELQAAFYLSGLSLSDPETIAAIARANGLDESAVLSDLKHGLSAVQAQADFARVRRLGVASYPTLLFINGSDVHQLPATGTALDVLNRKLDTLLV</sequence>
<comment type="caution">
    <text evidence="2">The sequence shown here is derived from an EMBL/GenBank/DDBJ whole genome shotgun (WGS) entry which is preliminary data.</text>
</comment>
<evidence type="ECO:0000313" key="3">
    <source>
        <dbReference type="Proteomes" id="UP001207294"/>
    </source>
</evidence>
<dbReference type="PANTHER" id="PTHR13887:SF54">
    <property type="entry name" value="DSBA FAMILY PROTEIN"/>
    <property type="match status" value="1"/>
</dbReference>
<dbReference type="PANTHER" id="PTHR13887">
    <property type="entry name" value="GLUTATHIONE S-TRANSFERASE KAPPA"/>
    <property type="match status" value="1"/>
</dbReference>
<dbReference type="Proteomes" id="UP001207294">
    <property type="component" value="Unassembled WGS sequence"/>
</dbReference>
<dbReference type="Gene3D" id="3.40.30.10">
    <property type="entry name" value="Glutaredoxin"/>
    <property type="match status" value="1"/>
</dbReference>
<dbReference type="CDD" id="cd03025">
    <property type="entry name" value="DsbA_FrnE_like"/>
    <property type="match status" value="1"/>
</dbReference>
<gene>
    <name evidence="2" type="ORF">OH718_03720</name>
</gene>